<evidence type="ECO:0000313" key="2">
    <source>
        <dbReference type="EMBL" id="CAK0871472.1"/>
    </source>
</evidence>
<feature type="region of interest" description="Disordered" evidence="1">
    <location>
        <begin position="195"/>
        <end position="222"/>
    </location>
</feature>
<keyword evidence="3" id="KW-1185">Reference proteome</keyword>
<evidence type="ECO:0000313" key="3">
    <source>
        <dbReference type="Proteomes" id="UP001189429"/>
    </source>
</evidence>
<proteinExistence type="predicted"/>
<evidence type="ECO:0000256" key="1">
    <source>
        <dbReference type="SAM" id="MobiDB-lite"/>
    </source>
</evidence>
<reference evidence="2" key="1">
    <citation type="submission" date="2023-10" db="EMBL/GenBank/DDBJ databases">
        <authorList>
            <person name="Chen Y."/>
            <person name="Shah S."/>
            <person name="Dougan E. K."/>
            <person name="Thang M."/>
            <person name="Chan C."/>
        </authorList>
    </citation>
    <scope>NUCLEOTIDE SEQUENCE [LARGE SCALE GENOMIC DNA]</scope>
</reference>
<comment type="caution">
    <text evidence="2">The sequence shown here is derived from an EMBL/GenBank/DDBJ whole genome shotgun (WGS) entry which is preliminary data.</text>
</comment>
<accession>A0ABN9VGQ8</accession>
<name>A0ABN9VGQ8_9DINO</name>
<sequence length="302" mass="31739">TWTCAVKKCNFANNFGWRRTCYCCGADKPDSDASGVRSKGDGGAGKGAAAAKDDKLEDEQIHAFLALDDVQFSAPVALLPSQLRSRIVAQRAVKSGDPSAVSKEAKQDHDFLKAKVAKTANALDKAKDTLSKQVLRVVQVQAEHDELQAKGNDAAKRAAEAHGQLSGGVAVPEASVLVDFEKLIAARDSVVDQRQQAAQDTKAPSEAADTAGDARDGAGAGQPLLVNLESGGDAKRGDLSFSDLDGDWADKLVNDAGGGAATEEDSEGKWGITQQAVQAALEEVERAKKARCSITEKDKSHL</sequence>
<feature type="non-terminal residue" evidence="2">
    <location>
        <position position="1"/>
    </location>
</feature>
<dbReference type="Proteomes" id="UP001189429">
    <property type="component" value="Unassembled WGS sequence"/>
</dbReference>
<organism evidence="2 3">
    <name type="scientific">Prorocentrum cordatum</name>
    <dbReference type="NCBI Taxonomy" id="2364126"/>
    <lineage>
        <taxon>Eukaryota</taxon>
        <taxon>Sar</taxon>
        <taxon>Alveolata</taxon>
        <taxon>Dinophyceae</taxon>
        <taxon>Prorocentrales</taxon>
        <taxon>Prorocentraceae</taxon>
        <taxon>Prorocentrum</taxon>
    </lineage>
</organism>
<dbReference type="EMBL" id="CAUYUJ010017074">
    <property type="protein sequence ID" value="CAK0871472.1"/>
    <property type="molecule type" value="Genomic_DNA"/>
</dbReference>
<gene>
    <name evidence="2" type="ORF">PCOR1329_LOCUS57304</name>
</gene>
<protein>
    <recommendedName>
        <fullName evidence="4">RanBP2-type domain-containing protein</fullName>
    </recommendedName>
</protein>
<feature type="region of interest" description="Disordered" evidence="1">
    <location>
        <begin position="29"/>
        <end position="52"/>
    </location>
</feature>
<evidence type="ECO:0008006" key="4">
    <source>
        <dbReference type="Google" id="ProtNLM"/>
    </source>
</evidence>